<feature type="compositionally biased region" description="Low complexity" evidence="1">
    <location>
        <begin position="339"/>
        <end position="357"/>
    </location>
</feature>
<evidence type="ECO:0000256" key="1">
    <source>
        <dbReference type="SAM" id="MobiDB-lite"/>
    </source>
</evidence>
<reference evidence="2" key="1">
    <citation type="journal article" date="2020" name="Stud. Mycol.">
        <title>101 Dothideomycetes genomes: a test case for predicting lifestyles and emergence of pathogens.</title>
        <authorList>
            <person name="Haridas S."/>
            <person name="Albert R."/>
            <person name="Binder M."/>
            <person name="Bloem J."/>
            <person name="Labutti K."/>
            <person name="Salamov A."/>
            <person name="Andreopoulos B."/>
            <person name="Baker S."/>
            <person name="Barry K."/>
            <person name="Bills G."/>
            <person name="Bluhm B."/>
            <person name="Cannon C."/>
            <person name="Castanera R."/>
            <person name="Culley D."/>
            <person name="Daum C."/>
            <person name="Ezra D."/>
            <person name="Gonzalez J."/>
            <person name="Henrissat B."/>
            <person name="Kuo A."/>
            <person name="Liang C."/>
            <person name="Lipzen A."/>
            <person name="Lutzoni F."/>
            <person name="Magnuson J."/>
            <person name="Mondo S."/>
            <person name="Nolan M."/>
            <person name="Ohm R."/>
            <person name="Pangilinan J."/>
            <person name="Park H.-J."/>
            <person name="Ramirez L."/>
            <person name="Alfaro M."/>
            <person name="Sun H."/>
            <person name="Tritt A."/>
            <person name="Yoshinaga Y."/>
            <person name="Zwiers L.-H."/>
            <person name="Turgeon B."/>
            <person name="Goodwin S."/>
            <person name="Spatafora J."/>
            <person name="Crous P."/>
            <person name="Grigoriev I."/>
        </authorList>
    </citation>
    <scope>NUCLEOTIDE SEQUENCE</scope>
    <source>
        <strain evidence="2">CBS 123094</strain>
    </source>
</reference>
<evidence type="ECO:0000313" key="3">
    <source>
        <dbReference type="Proteomes" id="UP000799779"/>
    </source>
</evidence>
<organism evidence="2 3">
    <name type="scientific">Amniculicola lignicola CBS 123094</name>
    <dbReference type="NCBI Taxonomy" id="1392246"/>
    <lineage>
        <taxon>Eukaryota</taxon>
        <taxon>Fungi</taxon>
        <taxon>Dikarya</taxon>
        <taxon>Ascomycota</taxon>
        <taxon>Pezizomycotina</taxon>
        <taxon>Dothideomycetes</taxon>
        <taxon>Pleosporomycetidae</taxon>
        <taxon>Pleosporales</taxon>
        <taxon>Amniculicolaceae</taxon>
        <taxon>Amniculicola</taxon>
    </lineage>
</organism>
<dbReference type="EMBL" id="ML977685">
    <property type="protein sequence ID" value="KAF1993815.1"/>
    <property type="molecule type" value="Genomic_DNA"/>
</dbReference>
<feature type="region of interest" description="Disordered" evidence="1">
    <location>
        <begin position="329"/>
        <end position="391"/>
    </location>
</feature>
<accession>A0A6A5W3U7</accession>
<protein>
    <submittedName>
        <fullName evidence="2">Uncharacterized protein</fullName>
    </submittedName>
</protein>
<dbReference type="Proteomes" id="UP000799779">
    <property type="component" value="Unassembled WGS sequence"/>
</dbReference>
<sequence>MASSKIIALGDKEVEFAFRDFNEEAGELKSDALDEVGEFIDSDYRVAFHRVHEIHGAFETNSDDDSTLLVLKVTPRSTSGRSFKHLRLQMTFEKGEGSDADDITPQVWSYEPGQDFIQVFNEQITKVTKERAFEAGVSAQAPVGGGGSLKSTNSTTKEFEERKLHKLDAGAHRSNTKLKKADVVWWEIAAAEESNGIGDHIVVAVLVKRAVGSEFVIRVETKGGFEGFRAGVKGGFKDMLKKVPFHKSKEISLGPFGPLSGPEPKASLPADVNINNLHAASQGNVLKDIAYVHLPEAVIAKLYEKRTEVTMPAATIPHGAASDQAIGGADCDEPAKGNISVPPAIISTSTSSPSPTVDSLASKARPSVVSNPSADENLLSPPQTKPPVFPSSRAIRHRKMAALYERLAQLHREEAEEALAGDESVYADHTEGHSAVLHL</sequence>
<dbReference type="AlphaFoldDB" id="A0A6A5W3U7"/>
<gene>
    <name evidence="2" type="ORF">P154DRAFT_527499</name>
</gene>
<name>A0A6A5W3U7_9PLEO</name>
<dbReference type="OrthoDB" id="5422053at2759"/>
<proteinExistence type="predicted"/>
<evidence type="ECO:0000313" key="2">
    <source>
        <dbReference type="EMBL" id="KAF1993815.1"/>
    </source>
</evidence>
<keyword evidence="3" id="KW-1185">Reference proteome</keyword>